<dbReference type="PANTHER" id="PTHR31905:SF2">
    <property type="entry name" value="PROTEIN MIX23"/>
    <property type="match status" value="1"/>
</dbReference>
<dbReference type="GO" id="GO:0005758">
    <property type="term" value="C:mitochondrial intermembrane space"/>
    <property type="evidence" value="ECO:0007669"/>
    <property type="project" value="InterPro"/>
</dbReference>
<gene>
    <name evidence="3" type="ORF">LTR82_016056</name>
</gene>
<evidence type="ECO:0000313" key="4">
    <source>
        <dbReference type="Proteomes" id="UP001168146"/>
    </source>
</evidence>
<feature type="compositionally biased region" description="Pro residues" evidence="2">
    <location>
        <begin position="47"/>
        <end position="58"/>
    </location>
</feature>
<comment type="caution">
    <text evidence="3">The sequence shown here is derived from an EMBL/GenBank/DDBJ whole genome shotgun (WGS) entry which is preliminary data.</text>
</comment>
<evidence type="ECO:0008006" key="5">
    <source>
        <dbReference type="Google" id="ProtNLM"/>
    </source>
</evidence>
<evidence type="ECO:0000256" key="2">
    <source>
        <dbReference type="SAM" id="MobiDB-lite"/>
    </source>
</evidence>
<evidence type="ECO:0000256" key="1">
    <source>
        <dbReference type="ARBA" id="ARBA00024204"/>
    </source>
</evidence>
<dbReference type="InterPro" id="IPR019171">
    <property type="entry name" value="MIX23"/>
</dbReference>
<dbReference type="PANTHER" id="PTHR31905">
    <property type="entry name" value="COILED-COIL DOMAIN-CONTAINING PROTEIN 58"/>
    <property type="match status" value="1"/>
</dbReference>
<reference evidence="3" key="1">
    <citation type="submission" date="2021-12" db="EMBL/GenBank/DDBJ databases">
        <title>Black yeast isolated from Biological Soil Crust.</title>
        <authorList>
            <person name="Kurbessoian T."/>
        </authorList>
    </citation>
    <scope>NUCLEOTIDE SEQUENCE</scope>
    <source>
        <strain evidence="3">CCFEE 5208</strain>
    </source>
</reference>
<organism evidence="3 4">
    <name type="scientific">Friedmanniomyces endolithicus</name>
    <dbReference type="NCBI Taxonomy" id="329885"/>
    <lineage>
        <taxon>Eukaryota</taxon>
        <taxon>Fungi</taxon>
        <taxon>Dikarya</taxon>
        <taxon>Ascomycota</taxon>
        <taxon>Pezizomycotina</taxon>
        <taxon>Dothideomycetes</taxon>
        <taxon>Dothideomycetidae</taxon>
        <taxon>Mycosphaerellales</taxon>
        <taxon>Teratosphaeriaceae</taxon>
        <taxon>Friedmanniomyces</taxon>
    </lineage>
</organism>
<dbReference type="Pfam" id="PF09774">
    <property type="entry name" value="MIX23"/>
    <property type="match status" value="1"/>
</dbReference>
<proteinExistence type="inferred from homology"/>
<dbReference type="Proteomes" id="UP001168146">
    <property type="component" value="Unassembled WGS sequence"/>
</dbReference>
<name>A0AAN6F6W6_9PEZI</name>
<protein>
    <recommendedName>
        <fullName evidence="5">Caffeine-induced death protein 2</fullName>
    </recommendedName>
</protein>
<feature type="region of interest" description="Disordered" evidence="2">
    <location>
        <begin position="41"/>
        <end position="70"/>
    </location>
</feature>
<sequence length="262" mass="29612">MPISVPTSSHVAATATTLHPTDRYQYRRHHRTSANLEGILWKSSPAGLPPPPSNPPLSSPRGDRFTMTQTSERPALTPRLCFNTTVFRDFLRLSRHAVDDTISQNLNALVTPGTSSSFDPSSTTERTVRPVYRRPIDLAACRSFKHNVLFPSWQARSDLLNYCAGVATSPDPDDPDHVLRETEDLRARERLVDERLDPYSSRYYPREARTEALAMLIRNERMVESTIRSQTWKLVGERCDNAGVEYDKALDAWRRGESEGGT</sequence>
<accession>A0AAN6F6W6</accession>
<dbReference type="EMBL" id="JASUXU010000096">
    <property type="protein sequence ID" value="KAK0307338.1"/>
    <property type="molecule type" value="Genomic_DNA"/>
</dbReference>
<comment type="similarity">
    <text evidence="1">Belongs to the MIX23 family.</text>
</comment>
<dbReference type="AlphaFoldDB" id="A0AAN6F6W6"/>
<evidence type="ECO:0000313" key="3">
    <source>
        <dbReference type="EMBL" id="KAK0307338.1"/>
    </source>
</evidence>